<evidence type="ECO:0000313" key="1">
    <source>
        <dbReference type="EMBL" id="KAJ8897791.1"/>
    </source>
</evidence>
<name>A0ABQ9IMA6_9NEOP</name>
<evidence type="ECO:0000313" key="2">
    <source>
        <dbReference type="Proteomes" id="UP001159363"/>
    </source>
</evidence>
<accession>A0ABQ9IMA6</accession>
<proteinExistence type="predicted"/>
<keyword evidence="2" id="KW-1185">Reference proteome</keyword>
<gene>
    <name evidence="1" type="ORF">PR048_003141</name>
</gene>
<reference evidence="1 2" key="1">
    <citation type="submission" date="2023-02" db="EMBL/GenBank/DDBJ databases">
        <title>LHISI_Scaffold_Assembly.</title>
        <authorList>
            <person name="Stuart O.P."/>
            <person name="Cleave R."/>
            <person name="Magrath M.J.L."/>
            <person name="Mikheyev A.S."/>
        </authorList>
    </citation>
    <scope>NUCLEOTIDE SEQUENCE [LARGE SCALE GENOMIC DNA]</scope>
    <source>
        <strain evidence="1">Daus_M_001</strain>
        <tissue evidence="1">Leg muscle</tissue>
    </source>
</reference>
<comment type="caution">
    <text evidence="1">The sequence shown here is derived from an EMBL/GenBank/DDBJ whole genome shotgun (WGS) entry which is preliminary data.</text>
</comment>
<dbReference type="EMBL" id="JARBHB010000001">
    <property type="protein sequence ID" value="KAJ8897791.1"/>
    <property type="molecule type" value="Genomic_DNA"/>
</dbReference>
<sequence length="106" mass="12026">MGRTYDYSDALKCIYRLRWYILGKHTSTAFNVNRNVGDDAEEVLTAAGAISNQQVIDSDPCCTADILKLVEELGVREYADEEKTIFRQNLKIFLKSTLLVTKDCDI</sequence>
<protein>
    <submittedName>
        <fullName evidence="1">Uncharacterized protein</fullName>
    </submittedName>
</protein>
<dbReference type="Proteomes" id="UP001159363">
    <property type="component" value="Chromosome 1"/>
</dbReference>
<organism evidence="1 2">
    <name type="scientific">Dryococelus australis</name>
    <dbReference type="NCBI Taxonomy" id="614101"/>
    <lineage>
        <taxon>Eukaryota</taxon>
        <taxon>Metazoa</taxon>
        <taxon>Ecdysozoa</taxon>
        <taxon>Arthropoda</taxon>
        <taxon>Hexapoda</taxon>
        <taxon>Insecta</taxon>
        <taxon>Pterygota</taxon>
        <taxon>Neoptera</taxon>
        <taxon>Polyneoptera</taxon>
        <taxon>Phasmatodea</taxon>
        <taxon>Verophasmatodea</taxon>
        <taxon>Anareolatae</taxon>
        <taxon>Phasmatidae</taxon>
        <taxon>Eurycanthinae</taxon>
        <taxon>Dryococelus</taxon>
    </lineage>
</organism>